<dbReference type="EMBL" id="JADBEJ010000004">
    <property type="protein sequence ID" value="MBE1575439.1"/>
    <property type="molecule type" value="Genomic_DNA"/>
</dbReference>
<organism evidence="1 2">
    <name type="scientific">Amycolatopsis roodepoortensis</name>
    <dbReference type="NCBI Taxonomy" id="700274"/>
    <lineage>
        <taxon>Bacteria</taxon>
        <taxon>Bacillati</taxon>
        <taxon>Actinomycetota</taxon>
        <taxon>Actinomycetes</taxon>
        <taxon>Pseudonocardiales</taxon>
        <taxon>Pseudonocardiaceae</taxon>
        <taxon>Amycolatopsis</taxon>
    </lineage>
</organism>
<gene>
    <name evidence="1" type="ORF">H4W30_002486</name>
</gene>
<protein>
    <submittedName>
        <fullName evidence="1">Uncharacterized protein</fullName>
    </submittedName>
</protein>
<keyword evidence="2" id="KW-1185">Reference proteome</keyword>
<comment type="caution">
    <text evidence="1">The sequence shown here is derived from an EMBL/GenBank/DDBJ whole genome shotgun (WGS) entry which is preliminary data.</text>
</comment>
<evidence type="ECO:0000313" key="2">
    <source>
        <dbReference type="Proteomes" id="UP000656548"/>
    </source>
</evidence>
<sequence>MSAEYVLDCGDRAKLSAGEEDEELLSRYVWCDECRIWRRVIERVDPSDLDAEVGG</sequence>
<reference evidence="1 2" key="1">
    <citation type="submission" date="2020-10" db="EMBL/GenBank/DDBJ databases">
        <title>Sequencing the genomes of 1000 actinobacteria strains.</title>
        <authorList>
            <person name="Klenk H.-P."/>
        </authorList>
    </citation>
    <scope>NUCLEOTIDE SEQUENCE [LARGE SCALE GENOMIC DNA]</scope>
    <source>
        <strain evidence="1 2">DSM 46661</strain>
    </source>
</reference>
<dbReference type="Proteomes" id="UP000656548">
    <property type="component" value="Unassembled WGS sequence"/>
</dbReference>
<dbReference type="RefSeq" id="WP_192742955.1">
    <property type="nucleotide sequence ID" value="NZ_JADBEJ010000004.1"/>
</dbReference>
<evidence type="ECO:0000313" key="1">
    <source>
        <dbReference type="EMBL" id="MBE1575439.1"/>
    </source>
</evidence>
<proteinExistence type="predicted"/>
<name>A0ABR9L3X5_9PSEU</name>
<accession>A0ABR9L3X5</accession>